<keyword evidence="2" id="KW-1185">Reference proteome</keyword>
<dbReference type="AlphaFoldDB" id="A0A1N6UV41"/>
<evidence type="ECO:0008006" key="3">
    <source>
        <dbReference type="Google" id="ProtNLM"/>
    </source>
</evidence>
<sequence length="147" mass="17363">MQLYFQNSFVKLSYDKDQKLGKAEWRGHLQGAELREAYLLCHDMINRFSLTRWLADDRLMGVISPADLKWSLEVHVPQMAKSSLKRLARIPSKFEHNREAVDTMINRGYTFDQPLELKDFENEHDAMQWLLETPKSIAPQHQLIHLR</sequence>
<accession>A0A1N6UV41</accession>
<evidence type="ECO:0000313" key="1">
    <source>
        <dbReference type="EMBL" id="SIQ69459.1"/>
    </source>
</evidence>
<proteinExistence type="predicted"/>
<organism evidence="1 2">
    <name type="scientific">Pontibacter lucknowensis</name>
    <dbReference type="NCBI Taxonomy" id="1077936"/>
    <lineage>
        <taxon>Bacteria</taxon>
        <taxon>Pseudomonadati</taxon>
        <taxon>Bacteroidota</taxon>
        <taxon>Cytophagia</taxon>
        <taxon>Cytophagales</taxon>
        <taxon>Hymenobacteraceae</taxon>
        <taxon>Pontibacter</taxon>
    </lineage>
</organism>
<dbReference type="EMBL" id="FTNM01000001">
    <property type="protein sequence ID" value="SIQ69459.1"/>
    <property type="molecule type" value="Genomic_DNA"/>
</dbReference>
<reference evidence="2" key="1">
    <citation type="submission" date="2017-01" db="EMBL/GenBank/DDBJ databases">
        <authorList>
            <person name="Varghese N."/>
            <person name="Submissions S."/>
        </authorList>
    </citation>
    <scope>NUCLEOTIDE SEQUENCE [LARGE SCALE GENOMIC DNA]</scope>
    <source>
        <strain evidence="2">DM9</strain>
    </source>
</reference>
<dbReference type="RefSeq" id="WP_076421362.1">
    <property type="nucleotide sequence ID" value="NZ_FTNM01000001.1"/>
</dbReference>
<name>A0A1N6UV41_9BACT</name>
<evidence type="ECO:0000313" key="2">
    <source>
        <dbReference type="Proteomes" id="UP000185924"/>
    </source>
</evidence>
<gene>
    <name evidence="1" type="ORF">SAMN05421545_1093</name>
</gene>
<dbReference type="Proteomes" id="UP000185924">
    <property type="component" value="Unassembled WGS sequence"/>
</dbReference>
<dbReference type="OrthoDB" id="979415at2"/>
<protein>
    <recommendedName>
        <fullName evidence="3">SpoIIAA-like</fullName>
    </recommendedName>
</protein>